<protein>
    <submittedName>
        <fullName evidence="1">Uncharacterized protein</fullName>
    </submittedName>
</protein>
<comment type="caution">
    <text evidence="1">The sequence shown here is derived from an EMBL/GenBank/DDBJ whole genome shotgun (WGS) entry which is preliminary data.</text>
</comment>
<dbReference type="Gene3D" id="3.40.50.1580">
    <property type="entry name" value="Nucleoside phosphorylase domain"/>
    <property type="match status" value="1"/>
</dbReference>
<sequence length="405" mass="46029">MTTNGLTIEDNSPVEIVTHQEEHDGASLNTPLIVASPVVRRSENHTFGQSLLRYITSKIPIADLPQRPSRVIVRPYRSGEELYLSLNTKTDKLFNRQRPYLRYVEPTDTLEVLCIPGNDSIKHYASLVATYYGLVTFGNKVLTQYSLPRRLECDSWLRASNLRELSGVRTVVLGYVERLNRAGASPQCWNSGIEVDDPTRKLFAWQIHRPTDSDRGFGRGPIAFLGCLFNFWGDIAASLVQVLHQLCHVHEIIYIGKAGSLREDDEPNNVISTGNTSWLNDAQVTWNDALQRALSDYCPPEVQTGENTSVFSPIEETHEWLSTWRKRSRWVDCEVGYLAQACNNNCISFGYLNIISDNVARWYEHDLSNERLEIVQEKRKGLLSVIESVLDRHLGLPPVVKRMET</sequence>
<evidence type="ECO:0000313" key="1">
    <source>
        <dbReference type="EMBL" id="KAK5079745.1"/>
    </source>
</evidence>
<proteinExistence type="predicted"/>
<evidence type="ECO:0000313" key="2">
    <source>
        <dbReference type="Proteomes" id="UP001345013"/>
    </source>
</evidence>
<keyword evidence="2" id="KW-1185">Reference proteome</keyword>
<dbReference type="Proteomes" id="UP001345013">
    <property type="component" value="Unassembled WGS sequence"/>
</dbReference>
<dbReference type="InterPro" id="IPR035994">
    <property type="entry name" value="Nucleoside_phosphorylase_sf"/>
</dbReference>
<dbReference type="EMBL" id="JAVRRG010000174">
    <property type="protein sequence ID" value="KAK5079745.1"/>
    <property type="molecule type" value="Genomic_DNA"/>
</dbReference>
<reference evidence="1 2" key="1">
    <citation type="submission" date="2023-08" db="EMBL/GenBank/DDBJ databases">
        <title>Black Yeasts Isolated from many extreme environments.</title>
        <authorList>
            <person name="Coleine C."/>
            <person name="Stajich J.E."/>
            <person name="Selbmann L."/>
        </authorList>
    </citation>
    <scope>NUCLEOTIDE SEQUENCE [LARGE SCALE GENOMIC DNA]</scope>
    <source>
        <strain evidence="1 2">CCFEE 5885</strain>
    </source>
</reference>
<dbReference type="SUPFAM" id="SSF53167">
    <property type="entry name" value="Purine and uridine phosphorylases"/>
    <property type="match status" value="1"/>
</dbReference>
<name>A0ABR0JYH6_9EURO</name>
<gene>
    <name evidence="1" type="ORF">LTR24_008968</name>
</gene>
<accession>A0ABR0JYH6</accession>
<organism evidence="1 2">
    <name type="scientific">Lithohypha guttulata</name>
    <dbReference type="NCBI Taxonomy" id="1690604"/>
    <lineage>
        <taxon>Eukaryota</taxon>
        <taxon>Fungi</taxon>
        <taxon>Dikarya</taxon>
        <taxon>Ascomycota</taxon>
        <taxon>Pezizomycotina</taxon>
        <taxon>Eurotiomycetes</taxon>
        <taxon>Chaetothyriomycetidae</taxon>
        <taxon>Chaetothyriales</taxon>
        <taxon>Trichomeriaceae</taxon>
        <taxon>Lithohypha</taxon>
    </lineage>
</organism>